<gene>
    <name evidence="1" type="ORF">BKA02_001169</name>
</gene>
<dbReference type="EC" id="2.8.3.15" evidence="1"/>
<reference evidence="1 2" key="1">
    <citation type="submission" date="2020-07" db="EMBL/GenBank/DDBJ databases">
        <title>Sequencing the genomes of 1000 actinobacteria strains.</title>
        <authorList>
            <person name="Klenk H.-P."/>
        </authorList>
    </citation>
    <scope>NUCLEOTIDE SEQUENCE [LARGE SCALE GENOMIC DNA]</scope>
    <source>
        <strain evidence="1 2">DSM 22185</strain>
    </source>
</reference>
<dbReference type="SUPFAM" id="SSF89796">
    <property type="entry name" value="CoA-transferase family III (CaiB/BaiF)"/>
    <property type="match status" value="1"/>
</dbReference>
<dbReference type="AlphaFoldDB" id="A0A7Y9JNX1"/>
<dbReference type="GO" id="GO:0033877">
    <property type="term" value="F:succinyl-CoA:(R)-benzylsuccinate CoA-transferase activity"/>
    <property type="evidence" value="ECO:0007669"/>
    <property type="project" value="UniProtKB-EC"/>
</dbReference>
<keyword evidence="1" id="KW-0808">Transferase</keyword>
<dbReference type="InterPro" id="IPR044855">
    <property type="entry name" value="CoA-Trfase_III_dom3_sf"/>
</dbReference>
<dbReference type="PANTHER" id="PTHR48228:SF5">
    <property type="entry name" value="ALPHA-METHYLACYL-COA RACEMASE"/>
    <property type="match status" value="1"/>
</dbReference>
<dbReference type="Proteomes" id="UP000552045">
    <property type="component" value="Unassembled WGS sequence"/>
</dbReference>
<evidence type="ECO:0000313" key="2">
    <source>
        <dbReference type="Proteomes" id="UP000552045"/>
    </source>
</evidence>
<sequence>MNSGAPLKNVRVIDFSWVGAGSYLTRILADLGADVVKVESTTRVDQIRVSPPFMGGERGVDRSGYFADRNSSKRSITVDLKQPRGLELVLGLIEDADVVANNFAPGVMEKLGLGYSAVRERRADVVYVTMSMQGSDGPHAADVGYGLTIGALSGLHGLVGEPGRPPIGTSTNFPDHVPSPGHAAFGVLCALRHRAATGEGQLLELSQVEATVAMLGPNMLAASVGDRSGAQANEGPGPVHDVYPVAGDDRWIAISAQSPADLQALTAVLGADRSEALHPGGIAKHTRVLDGEALMAELQRAGVKAGLVQNARDLIETDPQLAHRGHWVRLPREGVGEFLYNVLPFRLSDHDVTPSRGFPALGEHTAEVLAEAGFSQEEIDDLTAAEVLR</sequence>
<dbReference type="Gene3D" id="3.30.1540.10">
    <property type="entry name" value="formyl-coa transferase, domain 3"/>
    <property type="match status" value="1"/>
</dbReference>
<protein>
    <submittedName>
        <fullName evidence="1">Benzylsuccinate CoA-transferase BbsF subunit</fullName>
        <ecNumber evidence="1">2.8.3.15</ecNumber>
    </submittedName>
</protein>
<dbReference type="Pfam" id="PF02515">
    <property type="entry name" value="CoA_transf_3"/>
    <property type="match status" value="1"/>
</dbReference>
<accession>A0A7Y9JNX1</accession>
<keyword evidence="2" id="KW-1185">Reference proteome</keyword>
<dbReference type="RefSeq" id="WP_179432171.1">
    <property type="nucleotide sequence ID" value="NZ_BAABLC010000001.1"/>
</dbReference>
<dbReference type="InterPro" id="IPR023606">
    <property type="entry name" value="CoA-Trfase_III_dom_1_sf"/>
</dbReference>
<evidence type="ECO:0000313" key="1">
    <source>
        <dbReference type="EMBL" id="NYD54114.1"/>
    </source>
</evidence>
<name>A0A7Y9JNX1_9MICO</name>
<dbReference type="InterPro" id="IPR050509">
    <property type="entry name" value="CoA-transferase_III"/>
</dbReference>
<comment type="caution">
    <text evidence="1">The sequence shown here is derived from an EMBL/GenBank/DDBJ whole genome shotgun (WGS) entry which is preliminary data.</text>
</comment>
<organism evidence="1 2">
    <name type="scientific">Microbacterium pseudoresistens</name>
    <dbReference type="NCBI Taxonomy" id="640634"/>
    <lineage>
        <taxon>Bacteria</taxon>
        <taxon>Bacillati</taxon>
        <taxon>Actinomycetota</taxon>
        <taxon>Actinomycetes</taxon>
        <taxon>Micrococcales</taxon>
        <taxon>Microbacteriaceae</taxon>
        <taxon>Microbacterium</taxon>
    </lineage>
</organism>
<dbReference type="PANTHER" id="PTHR48228">
    <property type="entry name" value="SUCCINYL-COA--D-CITRAMALATE COA-TRANSFERASE"/>
    <property type="match status" value="1"/>
</dbReference>
<proteinExistence type="predicted"/>
<dbReference type="Gene3D" id="3.40.50.10540">
    <property type="entry name" value="Crotonobetainyl-coa:carnitine coa-transferase, domain 1"/>
    <property type="match status" value="1"/>
</dbReference>
<dbReference type="InterPro" id="IPR003673">
    <property type="entry name" value="CoA-Trfase_fam_III"/>
</dbReference>
<dbReference type="EMBL" id="JACCBH010000001">
    <property type="protein sequence ID" value="NYD54114.1"/>
    <property type="molecule type" value="Genomic_DNA"/>
</dbReference>